<dbReference type="AlphaFoldDB" id="A0A813PJG1"/>
<reference evidence="2" key="1">
    <citation type="submission" date="2021-02" db="EMBL/GenBank/DDBJ databases">
        <authorList>
            <person name="Nowell W R."/>
        </authorList>
    </citation>
    <scope>NUCLEOTIDE SEQUENCE</scope>
</reference>
<dbReference type="Proteomes" id="UP000663889">
    <property type="component" value="Unassembled WGS sequence"/>
</dbReference>
<evidence type="ECO:0000313" key="3">
    <source>
        <dbReference type="EMBL" id="CAF0770283.1"/>
    </source>
</evidence>
<accession>A0A813PJG1</accession>
<dbReference type="EMBL" id="CAJNOU010000043">
    <property type="protein sequence ID" value="CAF0828766.1"/>
    <property type="molecule type" value="Genomic_DNA"/>
</dbReference>
<sequence>MKKEGKERPSLSSTPLRLTERHFPSRIQPNGKQAIRRRKYNFYGPRLFHILAHILILRQQSDRLRNQLENERLCNIEYVIDNIIEKIENEEQKEKFEIKKKMKIMNIIKIVTCLSILKIGGIIIYYFLH</sequence>
<feature type="transmembrane region" description="Helical" evidence="1">
    <location>
        <begin position="107"/>
        <end position="128"/>
    </location>
</feature>
<dbReference type="EMBL" id="CAJNOT010000013">
    <property type="protein sequence ID" value="CAF0770283.1"/>
    <property type="molecule type" value="Genomic_DNA"/>
</dbReference>
<keyword evidence="1" id="KW-0812">Transmembrane</keyword>
<evidence type="ECO:0000313" key="2">
    <source>
        <dbReference type="EMBL" id="CAF0751420.1"/>
    </source>
</evidence>
<proteinExistence type="predicted"/>
<dbReference type="EMBL" id="CAJNOO010000025">
    <property type="protein sequence ID" value="CAF0751420.1"/>
    <property type="molecule type" value="Genomic_DNA"/>
</dbReference>
<dbReference type="Proteomes" id="UP000663882">
    <property type="component" value="Unassembled WGS sequence"/>
</dbReference>
<keyword evidence="1" id="KW-0472">Membrane</keyword>
<gene>
    <name evidence="2" type="ORF">RFH988_LOCUS1313</name>
    <name evidence="4" type="ORF">SEV965_LOCUS2004</name>
    <name evidence="3" type="ORF">ZHD862_LOCUS814</name>
</gene>
<name>A0A813PJG1_9BILA</name>
<evidence type="ECO:0000313" key="4">
    <source>
        <dbReference type="EMBL" id="CAF0828766.1"/>
    </source>
</evidence>
<evidence type="ECO:0000313" key="5">
    <source>
        <dbReference type="Proteomes" id="UP000663882"/>
    </source>
</evidence>
<organism evidence="2 5">
    <name type="scientific">Rotaria sordida</name>
    <dbReference type="NCBI Taxonomy" id="392033"/>
    <lineage>
        <taxon>Eukaryota</taxon>
        <taxon>Metazoa</taxon>
        <taxon>Spiralia</taxon>
        <taxon>Gnathifera</taxon>
        <taxon>Rotifera</taxon>
        <taxon>Eurotatoria</taxon>
        <taxon>Bdelloidea</taxon>
        <taxon>Philodinida</taxon>
        <taxon>Philodinidae</taxon>
        <taxon>Rotaria</taxon>
    </lineage>
</organism>
<keyword evidence="1" id="KW-1133">Transmembrane helix</keyword>
<evidence type="ECO:0000256" key="1">
    <source>
        <dbReference type="SAM" id="Phobius"/>
    </source>
</evidence>
<protein>
    <submittedName>
        <fullName evidence="2">Uncharacterized protein</fullName>
    </submittedName>
</protein>
<dbReference type="Proteomes" id="UP000663864">
    <property type="component" value="Unassembled WGS sequence"/>
</dbReference>
<comment type="caution">
    <text evidence="2">The sequence shown here is derived from an EMBL/GenBank/DDBJ whole genome shotgun (WGS) entry which is preliminary data.</text>
</comment>